<dbReference type="InterPro" id="IPR000571">
    <property type="entry name" value="Znf_CCCH"/>
</dbReference>
<evidence type="ECO:0000313" key="9">
    <source>
        <dbReference type="Proteomes" id="UP001163823"/>
    </source>
</evidence>
<dbReference type="Pfam" id="PF00642">
    <property type="entry name" value="zf-CCCH"/>
    <property type="match status" value="1"/>
</dbReference>
<dbReference type="SUPFAM" id="SSF90229">
    <property type="entry name" value="CCCH zinc finger"/>
    <property type="match status" value="1"/>
</dbReference>
<evidence type="ECO:0000313" key="8">
    <source>
        <dbReference type="EMBL" id="KAJ7946682.1"/>
    </source>
</evidence>
<reference evidence="8" key="1">
    <citation type="journal article" date="2023" name="Science">
        <title>Elucidation of the pathway for biosynthesis of saponin adjuvants from the soapbark tree.</title>
        <authorList>
            <person name="Reed J."/>
            <person name="Orme A."/>
            <person name="El-Demerdash A."/>
            <person name="Owen C."/>
            <person name="Martin L.B.B."/>
            <person name="Misra R.C."/>
            <person name="Kikuchi S."/>
            <person name="Rejzek M."/>
            <person name="Martin A.C."/>
            <person name="Harkess A."/>
            <person name="Leebens-Mack J."/>
            <person name="Louveau T."/>
            <person name="Stephenson M.J."/>
            <person name="Osbourn A."/>
        </authorList>
    </citation>
    <scope>NUCLEOTIDE SEQUENCE</scope>
    <source>
        <strain evidence="8">S10</strain>
    </source>
</reference>
<keyword evidence="9" id="KW-1185">Reference proteome</keyword>
<organism evidence="8 9">
    <name type="scientific">Quillaja saponaria</name>
    <name type="common">Soap bark tree</name>
    <dbReference type="NCBI Taxonomy" id="32244"/>
    <lineage>
        <taxon>Eukaryota</taxon>
        <taxon>Viridiplantae</taxon>
        <taxon>Streptophyta</taxon>
        <taxon>Embryophyta</taxon>
        <taxon>Tracheophyta</taxon>
        <taxon>Spermatophyta</taxon>
        <taxon>Magnoliopsida</taxon>
        <taxon>eudicotyledons</taxon>
        <taxon>Gunneridae</taxon>
        <taxon>Pentapetalae</taxon>
        <taxon>rosids</taxon>
        <taxon>fabids</taxon>
        <taxon>Fabales</taxon>
        <taxon>Quillajaceae</taxon>
        <taxon>Quillaja</taxon>
    </lineage>
</organism>
<keyword evidence="1 5" id="KW-0479">Metal-binding</keyword>
<dbReference type="GO" id="GO:0008270">
    <property type="term" value="F:zinc ion binding"/>
    <property type="evidence" value="ECO:0007669"/>
    <property type="project" value="UniProtKB-KW"/>
</dbReference>
<dbReference type="EMBL" id="JARAOO010000013">
    <property type="protein sequence ID" value="KAJ7946682.1"/>
    <property type="molecule type" value="Genomic_DNA"/>
</dbReference>
<gene>
    <name evidence="8" type="ORF">O6P43_031578</name>
</gene>
<evidence type="ECO:0000256" key="2">
    <source>
        <dbReference type="ARBA" id="ARBA00022737"/>
    </source>
</evidence>
<proteinExistence type="predicted"/>
<name>A0AAD7KVR4_QUISA</name>
<feature type="region of interest" description="Disordered" evidence="6">
    <location>
        <begin position="212"/>
        <end position="234"/>
    </location>
</feature>
<feature type="domain" description="C3H1-type" evidence="7">
    <location>
        <begin position="175"/>
        <end position="203"/>
    </location>
</feature>
<dbReference type="SMART" id="SM00356">
    <property type="entry name" value="ZnF_C3H1"/>
    <property type="match status" value="1"/>
</dbReference>
<dbReference type="EMBL" id="JARAOO010000013">
    <property type="protein sequence ID" value="KAJ7946683.1"/>
    <property type="molecule type" value="Genomic_DNA"/>
</dbReference>
<feature type="compositionally biased region" description="Low complexity" evidence="6">
    <location>
        <begin position="158"/>
        <end position="174"/>
    </location>
</feature>
<comment type="caution">
    <text evidence="8">The sequence shown here is derived from an EMBL/GenBank/DDBJ whole genome shotgun (WGS) entry which is preliminary data.</text>
</comment>
<keyword evidence="4 5" id="KW-0862">Zinc</keyword>
<keyword evidence="2" id="KW-0677">Repeat</keyword>
<dbReference type="Proteomes" id="UP001163823">
    <property type="component" value="Chromosome 13"/>
</dbReference>
<evidence type="ECO:0000256" key="3">
    <source>
        <dbReference type="ARBA" id="ARBA00022771"/>
    </source>
</evidence>
<dbReference type="PROSITE" id="PS50103">
    <property type="entry name" value="ZF_C3H1"/>
    <property type="match status" value="1"/>
</dbReference>
<keyword evidence="3 5" id="KW-0863">Zinc-finger</keyword>
<dbReference type="PANTHER" id="PTHR12547">
    <property type="entry name" value="CCCH ZINC FINGER/TIS11-RELATED"/>
    <property type="match status" value="1"/>
</dbReference>
<feature type="region of interest" description="Disordered" evidence="6">
    <location>
        <begin position="155"/>
        <end position="174"/>
    </location>
</feature>
<dbReference type="AlphaFoldDB" id="A0AAD7KVR4"/>
<sequence>MENVRPSSNTRIPMVRPLIQMNDQLLLGRGFSHQSMSPTFDPYAENLDVGSPLVRYLRTGSPVARKFLLPGETSFTSPTINAGKNSPTIVQQYSSNCLGNSSFGSRGRLSLSPLSPLDNLEITPVVTPPVYATPVKGDEDVLVMDDILVRSVVKARSGRSTSDSSGSSSSSGRSMYKKDICRSWEEAGNCRYGSKCQFAHGKEELRPTRFPIKNKSELNSHKNAQLSKSYTSTGSCPYGPQSRFAQQLKAAAETEAEVTKSQPASPATTELAVQTLATTITVKNWLPQDDNIEVVLPNCSSDEPLSREDFDAYILDILYGPTTKRRLPAFAVVCSE</sequence>
<dbReference type="Gene3D" id="4.10.1000.10">
    <property type="entry name" value="Zinc finger, CCCH-type"/>
    <property type="match status" value="1"/>
</dbReference>
<feature type="compositionally biased region" description="Polar residues" evidence="6">
    <location>
        <begin position="221"/>
        <end position="234"/>
    </location>
</feature>
<evidence type="ECO:0000256" key="4">
    <source>
        <dbReference type="ARBA" id="ARBA00022833"/>
    </source>
</evidence>
<dbReference type="FunFam" id="4.10.1000.10:FF:000001">
    <property type="entry name" value="zinc finger CCCH domain-containing protein 15-like"/>
    <property type="match status" value="1"/>
</dbReference>
<dbReference type="PANTHER" id="PTHR12547:SF18">
    <property type="entry name" value="PROTEIN TIS11"/>
    <property type="match status" value="1"/>
</dbReference>
<evidence type="ECO:0000256" key="1">
    <source>
        <dbReference type="ARBA" id="ARBA00022723"/>
    </source>
</evidence>
<evidence type="ECO:0000256" key="5">
    <source>
        <dbReference type="PROSITE-ProRule" id="PRU00723"/>
    </source>
</evidence>
<dbReference type="InterPro" id="IPR045877">
    <property type="entry name" value="ZFP36-like"/>
</dbReference>
<dbReference type="GO" id="GO:0003729">
    <property type="term" value="F:mRNA binding"/>
    <property type="evidence" value="ECO:0007669"/>
    <property type="project" value="InterPro"/>
</dbReference>
<accession>A0AAD7KVR4</accession>
<protein>
    <submittedName>
        <fullName evidence="8">Zinc finger protein like</fullName>
    </submittedName>
</protein>
<evidence type="ECO:0000256" key="6">
    <source>
        <dbReference type="SAM" id="MobiDB-lite"/>
    </source>
</evidence>
<feature type="zinc finger region" description="C3H1-type" evidence="5">
    <location>
        <begin position="175"/>
        <end position="203"/>
    </location>
</feature>
<dbReference type="KEGG" id="qsa:O6P43_031578"/>
<dbReference type="InterPro" id="IPR036855">
    <property type="entry name" value="Znf_CCCH_sf"/>
</dbReference>
<evidence type="ECO:0000259" key="7">
    <source>
        <dbReference type="PROSITE" id="PS50103"/>
    </source>
</evidence>